<protein>
    <submittedName>
        <fullName evidence="1">Uncharacterized protein</fullName>
    </submittedName>
</protein>
<reference evidence="2" key="1">
    <citation type="submission" date="2015-11" db="EMBL/GenBank/DDBJ databases">
        <title>Draft Genome Sequence of the Radioresistant Bacterium Deinococcus grandis, Isolated from Freshwater Fish in Japan.</title>
        <authorList>
            <person name="Satoh K."/>
            <person name="Onodera T."/>
            <person name="Omoso K."/>
            <person name="Takeda-Yano K."/>
            <person name="Katayama T."/>
            <person name="Oono Y."/>
            <person name="Narumi I."/>
        </authorList>
    </citation>
    <scope>NUCLEOTIDE SEQUENCE [LARGE SCALE GENOMIC DNA]</scope>
    <source>
        <strain evidence="2">ATCC 43672</strain>
    </source>
</reference>
<sequence>MTDDTLLNAAQQWQRGAGTRDALVAHLTALGREDAPVITDLIQHLRAHAGQDQVGDAPRSTDGWRDELMGSRACTWGGAGMLVGPHVLILTDGQRGVVLGERDTRALSSSVSGSLMLLCQTIVMAEHALNQREMQDLREQRLQSASTSLSEIDPIR</sequence>
<evidence type="ECO:0000313" key="1">
    <source>
        <dbReference type="EMBL" id="GAQ23379.1"/>
    </source>
</evidence>
<dbReference type="RefSeq" id="WP_058979179.1">
    <property type="nucleotide sequence ID" value="NZ_BCMS01000002.1"/>
</dbReference>
<dbReference type="OrthoDB" id="67179at2"/>
<evidence type="ECO:0000313" key="2">
    <source>
        <dbReference type="Proteomes" id="UP000056209"/>
    </source>
</evidence>
<name>A0A100HME5_9DEIO</name>
<proteinExistence type="predicted"/>
<keyword evidence="2" id="KW-1185">Reference proteome</keyword>
<accession>A0A100HME5</accession>
<gene>
    <name evidence="1" type="ORF">DEIGR_200234</name>
</gene>
<dbReference type="AlphaFoldDB" id="A0A100HME5"/>
<dbReference type="EMBL" id="BCMS01000002">
    <property type="protein sequence ID" value="GAQ23379.1"/>
    <property type="molecule type" value="Genomic_DNA"/>
</dbReference>
<dbReference type="Proteomes" id="UP000056209">
    <property type="component" value="Unassembled WGS sequence"/>
</dbReference>
<comment type="caution">
    <text evidence="1">The sequence shown here is derived from an EMBL/GenBank/DDBJ whole genome shotgun (WGS) entry which is preliminary data.</text>
</comment>
<organism evidence="1 2">
    <name type="scientific">Deinococcus grandis</name>
    <dbReference type="NCBI Taxonomy" id="57498"/>
    <lineage>
        <taxon>Bacteria</taxon>
        <taxon>Thermotogati</taxon>
        <taxon>Deinococcota</taxon>
        <taxon>Deinococci</taxon>
        <taxon>Deinococcales</taxon>
        <taxon>Deinococcaceae</taxon>
        <taxon>Deinococcus</taxon>
    </lineage>
</organism>